<evidence type="ECO:0000313" key="2">
    <source>
        <dbReference type="Proteomes" id="UP000323054"/>
    </source>
</evidence>
<keyword evidence="2" id="KW-1185">Reference proteome</keyword>
<protein>
    <submittedName>
        <fullName evidence="1">Uncharacterized protein</fullName>
    </submittedName>
</protein>
<sequence length="87" mass="9750">MATKTGMMIVPSRNNSLSGFTPYKIYEVISGTGEANLSEVALKLGRMVHSDISCNVVDDEGKIRFVTMDFFREFNLKSEIGVLYHEI</sequence>
<evidence type="ECO:0000313" key="1">
    <source>
        <dbReference type="EMBL" id="QEG07812.1"/>
    </source>
</evidence>
<dbReference type="Proteomes" id="UP000323054">
    <property type="component" value="Segment"/>
</dbReference>
<organism evidence="1 2">
    <name type="scientific">Escherichia phage Mangalitsa</name>
    <dbReference type="NCBI Taxonomy" id="2589658"/>
    <lineage>
        <taxon>Viruses</taxon>
        <taxon>Duplodnaviria</taxon>
        <taxon>Heunggongvirae</taxon>
        <taxon>Uroviricota</taxon>
        <taxon>Caudoviricetes</taxon>
        <taxon>Chaseviridae</taxon>
        <taxon>Cleopatravirinae</taxon>
        <taxon>Carltongylesvirus</taxon>
        <taxon>Carltongylesvirus mangalitsa</taxon>
    </lineage>
</organism>
<accession>A0A5B9N5K7</accession>
<dbReference type="EMBL" id="MN045229">
    <property type="protein sequence ID" value="QEG07812.1"/>
    <property type="molecule type" value="Genomic_DNA"/>
</dbReference>
<gene>
    <name evidence="1" type="ORF">Mangalitsa_010</name>
</gene>
<reference evidence="2" key="1">
    <citation type="submission" date="2019-06" db="EMBL/GenBank/DDBJ databases">
        <title>Complete Genome Sequence of Escherichia coli Myophage Mangalitsa.</title>
        <authorList>
            <person name="Atkison C.L."/>
            <person name="Boeckman J."/>
            <person name="Newkirk H."/>
            <person name="Liu M."/>
            <person name="Gill J.J."/>
            <person name="Cahill J."/>
            <person name="Ramsey J."/>
        </authorList>
    </citation>
    <scope>NUCLEOTIDE SEQUENCE [LARGE SCALE GENOMIC DNA]</scope>
</reference>
<proteinExistence type="predicted"/>
<name>A0A5B9N5K7_9CAUD</name>